<dbReference type="PROSITE" id="PS51257">
    <property type="entry name" value="PROKAR_LIPOPROTEIN"/>
    <property type="match status" value="1"/>
</dbReference>
<organism evidence="2 3">
    <name type="scientific">Pseudopedobacter beijingensis</name>
    <dbReference type="NCBI Taxonomy" id="1207056"/>
    <lineage>
        <taxon>Bacteria</taxon>
        <taxon>Pseudomonadati</taxon>
        <taxon>Bacteroidota</taxon>
        <taxon>Sphingobacteriia</taxon>
        <taxon>Sphingobacteriales</taxon>
        <taxon>Sphingobacteriaceae</taxon>
        <taxon>Pseudopedobacter</taxon>
    </lineage>
</organism>
<proteinExistence type="predicted"/>
<dbReference type="Pfam" id="PF02469">
    <property type="entry name" value="Fasciclin"/>
    <property type="match status" value="1"/>
</dbReference>
<dbReference type="InterPro" id="IPR000782">
    <property type="entry name" value="FAS1_domain"/>
</dbReference>
<dbReference type="SUPFAM" id="SSF82153">
    <property type="entry name" value="FAS1 domain"/>
    <property type="match status" value="1"/>
</dbReference>
<dbReference type="SMART" id="SM00554">
    <property type="entry name" value="FAS1"/>
    <property type="match status" value="1"/>
</dbReference>
<name>A0ABW4I991_9SPHI</name>
<dbReference type="Proteomes" id="UP001597118">
    <property type="component" value="Unassembled WGS sequence"/>
</dbReference>
<dbReference type="PROSITE" id="PS50213">
    <property type="entry name" value="FAS1"/>
    <property type="match status" value="1"/>
</dbReference>
<accession>A0ABW4I991</accession>
<sequence>MKKSFQNFALTGCILILAFASCKKNSPSEPEKAKSETVKENVATELAKKTEVATFAEAFKNIVLTDDEVNEGLTILAPTNEALKDYRPRTSFSKNSIKLLADTNVEKLTQERLKDHIVKGILTKADFTHGKILISLSGKELKVTVEGDKISINGVELTLVSSSGSQMIYTIPEVLTNTESKIYLPVKISYTIDDTINAGITNIAYVGNTSLIASVEDNMFKEEFVYNEGKIQKATRFQKNGASWIKRYDVNYEINGEGEISRMNIMRADTLNDYMLVSYNSSQKVSLIKYYNTHAALSHREANYEYDVKGNVVKFTDFYPGGDKGVVGYQYDNRNGIFKHVKNQALLINSLLSDGIFYMGNNVVKNQVDNPGMITFENTNYEYNDWGYPVKYIKNSSTSSVPVTITIEYDVK</sequence>
<dbReference type="EMBL" id="JBHUDG010000002">
    <property type="protein sequence ID" value="MFD1628564.1"/>
    <property type="molecule type" value="Genomic_DNA"/>
</dbReference>
<protein>
    <submittedName>
        <fullName evidence="2">Fasciclin domain-containing protein</fullName>
    </submittedName>
</protein>
<evidence type="ECO:0000313" key="2">
    <source>
        <dbReference type="EMBL" id="MFD1628564.1"/>
    </source>
</evidence>
<comment type="caution">
    <text evidence="2">The sequence shown here is derived from an EMBL/GenBank/DDBJ whole genome shotgun (WGS) entry which is preliminary data.</text>
</comment>
<dbReference type="RefSeq" id="WP_379660948.1">
    <property type="nucleotide sequence ID" value="NZ_JBHUDG010000002.1"/>
</dbReference>
<keyword evidence="3" id="KW-1185">Reference proteome</keyword>
<feature type="domain" description="FAS1" evidence="1">
    <location>
        <begin position="39"/>
        <end position="176"/>
    </location>
</feature>
<reference evidence="3" key="1">
    <citation type="journal article" date="2019" name="Int. J. Syst. Evol. Microbiol.">
        <title>The Global Catalogue of Microorganisms (GCM) 10K type strain sequencing project: providing services to taxonomists for standard genome sequencing and annotation.</title>
        <authorList>
            <consortium name="The Broad Institute Genomics Platform"/>
            <consortium name="The Broad Institute Genome Sequencing Center for Infectious Disease"/>
            <person name="Wu L."/>
            <person name="Ma J."/>
        </authorList>
    </citation>
    <scope>NUCLEOTIDE SEQUENCE [LARGE SCALE GENOMIC DNA]</scope>
    <source>
        <strain evidence="3">CCUG 53762</strain>
    </source>
</reference>
<evidence type="ECO:0000259" key="1">
    <source>
        <dbReference type="PROSITE" id="PS50213"/>
    </source>
</evidence>
<evidence type="ECO:0000313" key="3">
    <source>
        <dbReference type="Proteomes" id="UP001597118"/>
    </source>
</evidence>
<gene>
    <name evidence="2" type="ORF">ACFSAH_01675</name>
</gene>
<dbReference type="InterPro" id="IPR036378">
    <property type="entry name" value="FAS1_dom_sf"/>
</dbReference>
<dbReference type="Gene3D" id="2.30.180.10">
    <property type="entry name" value="FAS1 domain"/>
    <property type="match status" value="1"/>
</dbReference>